<reference evidence="1" key="1">
    <citation type="submission" date="2023-07" db="EMBL/GenBank/DDBJ databases">
        <title>Genome content predicts the carbon catabolic preferences of heterotrophic bacteria.</title>
        <authorList>
            <person name="Gralka M."/>
        </authorList>
    </citation>
    <scope>NUCLEOTIDE SEQUENCE</scope>
    <source>
        <strain evidence="1">I3M17_2</strain>
    </source>
</reference>
<evidence type="ECO:0000313" key="1">
    <source>
        <dbReference type="EMBL" id="MDO6422743.1"/>
    </source>
</evidence>
<evidence type="ECO:0000313" key="2">
    <source>
        <dbReference type="Proteomes" id="UP001169760"/>
    </source>
</evidence>
<accession>A0AAW7X8C8</accession>
<gene>
    <name evidence="1" type="ORF">Q4521_09675</name>
</gene>
<comment type="caution">
    <text evidence="1">The sequence shown here is derived from an EMBL/GenBank/DDBJ whole genome shotgun (WGS) entry which is preliminary data.</text>
</comment>
<protein>
    <submittedName>
        <fullName evidence="1">Uncharacterized protein</fullName>
    </submittedName>
</protein>
<name>A0AAW7X8C8_9GAMM</name>
<dbReference type="Proteomes" id="UP001169760">
    <property type="component" value="Unassembled WGS sequence"/>
</dbReference>
<proteinExistence type="predicted"/>
<dbReference type="EMBL" id="JAUOPB010000006">
    <property type="protein sequence ID" value="MDO6422743.1"/>
    <property type="molecule type" value="Genomic_DNA"/>
</dbReference>
<dbReference type="RefSeq" id="WP_303492647.1">
    <property type="nucleotide sequence ID" value="NZ_JAUOPB010000006.1"/>
</dbReference>
<organism evidence="1 2">
    <name type="scientific">Saccharophagus degradans</name>
    <dbReference type="NCBI Taxonomy" id="86304"/>
    <lineage>
        <taxon>Bacteria</taxon>
        <taxon>Pseudomonadati</taxon>
        <taxon>Pseudomonadota</taxon>
        <taxon>Gammaproteobacteria</taxon>
        <taxon>Cellvibrionales</taxon>
        <taxon>Cellvibrionaceae</taxon>
        <taxon>Saccharophagus</taxon>
    </lineage>
</organism>
<sequence length="189" mass="21711">MNFVQYWKAFENAFEEQLTNITSDQYREAWKSSSNRTALYERVILPSVAQNLGLVFKSEEWKIDFTLCRDVNGYPVPEIFIESENVALSAHHEIRKLCCLSSPLKILIVCAEWSDREGDWPHGGLKHRLLEQWASIIKNHSKVWLNEGVTGIIVAEANATLSFYSIAFDHFGEVVSDHSIIFERDIFAS</sequence>
<dbReference type="AlphaFoldDB" id="A0AAW7X8C8"/>